<evidence type="ECO:0000259" key="11">
    <source>
        <dbReference type="SMART" id="SM00562"/>
    </source>
</evidence>
<evidence type="ECO:0000313" key="12">
    <source>
        <dbReference type="EMBL" id="KAL0278577.1"/>
    </source>
</evidence>
<proteinExistence type="inferred from homology"/>
<dbReference type="SUPFAM" id="SSF54919">
    <property type="entry name" value="Nucleoside diphosphate kinase, NDK"/>
    <property type="match status" value="1"/>
</dbReference>
<keyword evidence="4 9" id="KW-0547">Nucleotide-binding</keyword>
<gene>
    <name evidence="12" type="ORF">PYX00_000360</name>
</gene>
<dbReference type="PRINTS" id="PR01243">
    <property type="entry name" value="NUCDPKINASE"/>
</dbReference>
<evidence type="ECO:0000256" key="6">
    <source>
        <dbReference type="ARBA" id="ARBA00022840"/>
    </source>
</evidence>
<sequence>MTSVKDSVCLHHSYTSLVIFLILFTSGRSDESNHLHCPAEKYSPGCSSSGGMADARERTFIMIKPDGVQRGLVGKIIQRFEDKGFKLVGMKYMWASKELLQKHYADLSSRPFFPGLVEYMSSGPVVPMVWEGLNVVKTGRVMLGATDPKDSAPGTIRGDMCIQVGRNVIHGSDSVESANKEINLWFGDKELVAWKRSTEGWIYEN</sequence>
<protein>
    <recommendedName>
        <fullName evidence="9">Nucleoside diphosphate kinase</fullName>
        <ecNumber evidence="9">2.7.4.6</ecNumber>
    </recommendedName>
</protein>
<dbReference type="GO" id="GO:0006228">
    <property type="term" value="P:UTP biosynthetic process"/>
    <property type="evidence" value="ECO:0007669"/>
    <property type="project" value="InterPro"/>
</dbReference>
<dbReference type="Gene3D" id="3.30.70.141">
    <property type="entry name" value="Nucleoside diphosphate kinase-like domain"/>
    <property type="match status" value="1"/>
</dbReference>
<dbReference type="FunFam" id="3.30.70.141:FF:000002">
    <property type="entry name" value="Nucleoside diphosphate kinase"/>
    <property type="match status" value="1"/>
</dbReference>
<dbReference type="SMART" id="SM00562">
    <property type="entry name" value="NDK"/>
    <property type="match status" value="1"/>
</dbReference>
<evidence type="ECO:0000256" key="2">
    <source>
        <dbReference type="ARBA" id="ARBA00008142"/>
    </source>
</evidence>
<evidence type="ECO:0000256" key="8">
    <source>
        <dbReference type="RuleBase" id="RU004011"/>
    </source>
</evidence>
<comment type="cofactor">
    <cofactor evidence="1">
        <name>Mg(2+)</name>
        <dbReference type="ChEBI" id="CHEBI:18420"/>
    </cofactor>
</comment>
<dbReference type="EC" id="2.7.4.6" evidence="9"/>
<feature type="signal peptide" evidence="10">
    <location>
        <begin position="1"/>
        <end position="29"/>
    </location>
</feature>
<evidence type="ECO:0000256" key="1">
    <source>
        <dbReference type="ARBA" id="ARBA00001946"/>
    </source>
</evidence>
<dbReference type="Pfam" id="PF00334">
    <property type="entry name" value="NDK"/>
    <property type="match status" value="1"/>
</dbReference>
<comment type="caution">
    <text evidence="12">The sequence shown here is derived from an EMBL/GenBank/DDBJ whole genome shotgun (WGS) entry which is preliminary data.</text>
</comment>
<feature type="binding site" evidence="7">
    <location>
        <position position="64"/>
    </location>
    <ligand>
        <name>ATP</name>
        <dbReference type="ChEBI" id="CHEBI:30616"/>
    </ligand>
</feature>
<name>A0AAW2I864_9NEOP</name>
<dbReference type="PANTHER" id="PTHR11349">
    <property type="entry name" value="NUCLEOSIDE DIPHOSPHATE KINASE"/>
    <property type="match status" value="1"/>
</dbReference>
<evidence type="ECO:0000256" key="5">
    <source>
        <dbReference type="ARBA" id="ARBA00022777"/>
    </source>
</evidence>
<feature type="binding site" evidence="7">
    <location>
        <position position="167"/>
    </location>
    <ligand>
        <name>ATP</name>
        <dbReference type="ChEBI" id="CHEBI:30616"/>
    </ligand>
</feature>
<dbReference type="EMBL" id="JARGDH010000001">
    <property type="protein sequence ID" value="KAL0278577.1"/>
    <property type="molecule type" value="Genomic_DNA"/>
</dbReference>
<evidence type="ECO:0000256" key="3">
    <source>
        <dbReference type="ARBA" id="ARBA00022679"/>
    </source>
</evidence>
<dbReference type="InterPro" id="IPR036850">
    <property type="entry name" value="NDK-like_dom_sf"/>
</dbReference>
<keyword evidence="10" id="KW-0732">Signal</keyword>
<keyword evidence="3 9" id="KW-0808">Transferase</keyword>
<feature type="binding site" evidence="7">
    <location>
        <position position="112"/>
    </location>
    <ligand>
        <name>ATP</name>
        <dbReference type="ChEBI" id="CHEBI:30616"/>
    </ligand>
</feature>
<dbReference type="GO" id="GO:0006241">
    <property type="term" value="P:CTP biosynthetic process"/>
    <property type="evidence" value="ECO:0007669"/>
    <property type="project" value="InterPro"/>
</dbReference>
<reference evidence="12" key="1">
    <citation type="journal article" date="2024" name="Gigascience">
        <title>Chromosome-level genome of the poultry shaft louse Menopon gallinae provides insight into the host-switching and adaptive evolution of parasitic lice.</title>
        <authorList>
            <person name="Xu Y."/>
            <person name="Ma L."/>
            <person name="Liu S."/>
            <person name="Liang Y."/>
            <person name="Liu Q."/>
            <person name="He Z."/>
            <person name="Tian L."/>
            <person name="Duan Y."/>
            <person name="Cai W."/>
            <person name="Li H."/>
            <person name="Song F."/>
        </authorList>
    </citation>
    <scope>NUCLEOTIDE SEQUENCE</scope>
    <source>
        <strain evidence="12">Cailab_2023a</strain>
    </source>
</reference>
<dbReference type="InterPro" id="IPR001564">
    <property type="entry name" value="Nucleoside_diP_kinase"/>
</dbReference>
<dbReference type="GO" id="GO:0006183">
    <property type="term" value="P:GTP biosynthetic process"/>
    <property type="evidence" value="ECO:0007669"/>
    <property type="project" value="InterPro"/>
</dbReference>
<comment type="catalytic activity">
    <reaction evidence="9">
        <text>a 2'-deoxyribonucleoside 5'-diphosphate + ATP = a 2'-deoxyribonucleoside 5'-triphosphate + ADP</text>
        <dbReference type="Rhea" id="RHEA:44640"/>
        <dbReference type="ChEBI" id="CHEBI:30616"/>
        <dbReference type="ChEBI" id="CHEBI:61560"/>
        <dbReference type="ChEBI" id="CHEBI:73316"/>
        <dbReference type="ChEBI" id="CHEBI:456216"/>
        <dbReference type="EC" id="2.7.4.6"/>
    </reaction>
</comment>
<keyword evidence="5 9" id="KW-0418">Kinase</keyword>
<dbReference type="AlphaFoldDB" id="A0AAW2I864"/>
<evidence type="ECO:0000256" key="7">
    <source>
        <dbReference type="PROSITE-ProRule" id="PRU00706"/>
    </source>
</evidence>
<feature type="binding site" evidence="7">
    <location>
        <position position="140"/>
    </location>
    <ligand>
        <name>ATP</name>
        <dbReference type="ChEBI" id="CHEBI:30616"/>
    </ligand>
</feature>
<dbReference type="GO" id="GO:0004550">
    <property type="term" value="F:nucleoside diphosphate kinase activity"/>
    <property type="evidence" value="ECO:0007669"/>
    <property type="project" value="UniProtKB-EC"/>
</dbReference>
<feature type="domain" description="Nucleoside diphosphate kinase-like" evidence="11">
    <location>
        <begin position="56"/>
        <end position="193"/>
    </location>
</feature>
<evidence type="ECO:0000256" key="4">
    <source>
        <dbReference type="ARBA" id="ARBA00022741"/>
    </source>
</evidence>
<evidence type="ECO:0000256" key="10">
    <source>
        <dbReference type="SAM" id="SignalP"/>
    </source>
</evidence>
<feature type="binding site" evidence="7">
    <location>
        <position position="157"/>
    </location>
    <ligand>
        <name>ATP</name>
        <dbReference type="ChEBI" id="CHEBI:30616"/>
    </ligand>
</feature>
<feature type="binding site" evidence="7">
    <location>
        <position position="146"/>
    </location>
    <ligand>
        <name>ATP</name>
        <dbReference type="ChEBI" id="CHEBI:30616"/>
    </ligand>
</feature>
<evidence type="ECO:0000256" key="9">
    <source>
        <dbReference type="RuleBase" id="RU004013"/>
    </source>
</evidence>
<dbReference type="CDD" id="cd04413">
    <property type="entry name" value="NDPk_I"/>
    <property type="match status" value="1"/>
</dbReference>
<dbReference type="InterPro" id="IPR034907">
    <property type="entry name" value="NDK-like_dom"/>
</dbReference>
<dbReference type="PROSITE" id="PS51374">
    <property type="entry name" value="NDPK_LIKE"/>
    <property type="match status" value="1"/>
</dbReference>
<organism evidence="12">
    <name type="scientific">Menopon gallinae</name>
    <name type="common">poultry shaft louse</name>
    <dbReference type="NCBI Taxonomy" id="328185"/>
    <lineage>
        <taxon>Eukaryota</taxon>
        <taxon>Metazoa</taxon>
        <taxon>Ecdysozoa</taxon>
        <taxon>Arthropoda</taxon>
        <taxon>Hexapoda</taxon>
        <taxon>Insecta</taxon>
        <taxon>Pterygota</taxon>
        <taxon>Neoptera</taxon>
        <taxon>Paraneoptera</taxon>
        <taxon>Psocodea</taxon>
        <taxon>Troctomorpha</taxon>
        <taxon>Phthiraptera</taxon>
        <taxon>Amblycera</taxon>
        <taxon>Menoponidae</taxon>
        <taxon>Menopon</taxon>
    </lineage>
</organism>
<dbReference type="PROSITE" id="PS00469">
    <property type="entry name" value="NDPK"/>
    <property type="match status" value="1"/>
</dbReference>
<dbReference type="HAMAP" id="MF_00451">
    <property type="entry name" value="NDP_kinase"/>
    <property type="match status" value="1"/>
</dbReference>
<comment type="similarity">
    <text evidence="2 7 8">Belongs to the NDK family.</text>
</comment>
<feature type="active site" description="Pros-phosphohistidine intermediate" evidence="7">
    <location>
        <position position="170"/>
    </location>
</feature>
<dbReference type="InterPro" id="IPR023005">
    <property type="entry name" value="Nucleoside_diP_kinase_AS"/>
</dbReference>
<keyword evidence="6 9" id="KW-0067">ATP-binding</keyword>
<accession>A0AAW2I864</accession>
<dbReference type="NCBIfam" id="NF001908">
    <property type="entry name" value="PRK00668.1"/>
    <property type="match status" value="1"/>
</dbReference>
<feature type="chain" id="PRO_5043464024" description="Nucleoside diphosphate kinase" evidence="10">
    <location>
        <begin position="30"/>
        <end position="205"/>
    </location>
</feature>
<dbReference type="GO" id="GO:0005524">
    <property type="term" value="F:ATP binding"/>
    <property type="evidence" value="ECO:0007669"/>
    <property type="project" value="UniProtKB-KW"/>
</dbReference>